<comment type="caution">
    <text evidence="2">The sequence shown here is derived from an EMBL/GenBank/DDBJ whole genome shotgun (WGS) entry which is preliminary data.</text>
</comment>
<dbReference type="GO" id="GO:0019450">
    <property type="term" value="P:L-cysteine catabolic process to pyruvate"/>
    <property type="evidence" value="ECO:0007669"/>
    <property type="project" value="TreeGrafter"/>
</dbReference>
<evidence type="ECO:0000313" key="2">
    <source>
        <dbReference type="EMBL" id="MPM95032.1"/>
    </source>
</evidence>
<dbReference type="InterPro" id="IPR005130">
    <property type="entry name" value="Ser_deHydtase-like_asu"/>
</dbReference>
<reference evidence="2" key="1">
    <citation type="submission" date="2019-08" db="EMBL/GenBank/DDBJ databases">
        <authorList>
            <person name="Kucharzyk K."/>
            <person name="Murdoch R.W."/>
            <person name="Higgins S."/>
            <person name="Loffler F."/>
        </authorList>
    </citation>
    <scope>NUCLEOTIDE SEQUENCE</scope>
</reference>
<accession>A0A645E392</accession>
<name>A0A645E392_9ZZZZ</name>
<protein>
    <recommendedName>
        <fullName evidence="1">Serine dehydratase-like alpha subunit domain-containing protein</fullName>
    </recommendedName>
</protein>
<dbReference type="InterPro" id="IPR021144">
    <property type="entry name" value="UPF0597"/>
</dbReference>
<proteinExistence type="predicted"/>
<feature type="domain" description="Serine dehydratase-like alpha subunit" evidence="1">
    <location>
        <begin position="1"/>
        <end position="131"/>
    </location>
</feature>
<gene>
    <name evidence="2" type="ORF">SDC9_142183</name>
</gene>
<dbReference type="GO" id="GO:0080146">
    <property type="term" value="F:L-cysteine desulfhydrase activity"/>
    <property type="evidence" value="ECO:0007669"/>
    <property type="project" value="TreeGrafter"/>
</dbReference>
<sequence>MLRALALSFLMVIYVKSHIGRLSAICACSIASSLGTTSGMTLLLDGDYEEAERAINSVVGSIGGILCDGAKYGCALKLAHAAGVAIESAFMAKEGVSIRPGDGLVGDSADETIQAVGRIAQEGMIDTDEVMARIIIEREKERSRYS</sequence>
<dbReference type="EMBL" id="VSSQ01041576">
    <property type="protein sequence ID" value="MPM95032.1"/>
    <property type="molecule type" value="Genomic_DNA"/>
</dbReference>
<dbReference type="AlphaFoldDB" id="A0A645E392"/>
<dbReference type="PANTHER" id="PTHR30501">
    <property type="entry name" value="UPF0597 PROTEIN YHAM"/>
    <property type="match status" value="1"/>
</dbReference>
<dbReference type="PANTHER" id="PTHR30501:SF2">
    <property type="entry name" value="UPF0597 PROTEIN YHAM"/>
    <property type="match status" value="1"/>
</dbReference>
<dbReference type="Pfam" id="PF03313">
    <property type="entry name" value="SDH_alpha"/>
    <property type="match status" value="1"/>
</dbReference>
<organism evidence="2">
    <name type="scientific">bioreactor metagenome</name>
    <dbReference type="NCBI Taxonomy" id="1076179"/>
    <lineage>
        <taxon>unclassified sequences</taxon>
        <taxon>metagenomes</taxon>
        <taxon>ecological metagenomes</taxon>
    </lineage>
</organism>
<evidence type="ECO:0000259" key="1">
    <source>
        <dbReference type="Pfam" id="PF03313"/>
    </source>
</evidence>